<sequence>MSQQAISVLVSFDENYIPPFKTMFYSLIQNNPDQAFKLWLLHQQVSESALEEIRSYCQDLGADFQAIKVKDQDFQNAAVTNRYPREMYFRLLAPFILPADLGRVLYLDPDILVINRIEELWHTDLAGNCFAAASHKGFTDMVGGINRVRLQTEHDYFNTGVILMDLDRARQVVDPDEIFAAVNKFDKLLLLPDQDIFNHLYGKHTKLLAEEKWNYDTRKYTRYYLKSDQEYTPEWTAQNTAILHFCGRDKPWESTKFTGFVLLYQHYDQARQQFEKERKIKA</sequence>
<dbReference type="RefSeq" id="WP_003777515.1">
    <property type="nucleotide sequence ID" value="NZ_JH992958.1"/>
</dbReference>
<evidence type="ECO:0000313" key="4">
    <source>
        <dbReference type="EMBL" id="EKU93639.1"/>
    </source>
</evidence>
<dbReference type="AlphaFoldDB" id="K9E8U6"/>
<accession>K9E8U6</accession>
<reference evidence="4 5" key="1">
    <citation type="submission" date="2012-09" db="EMBL/GenBank/DDBJ databases">
        <title>The Genome Sequence of Alloiococcus otitis ATCC 51267.</title>
        <authorList>
            <consortium name="The Broad Institute Genome Sequencing Platform"/>
            <person name="Earl A."/>
            <person name="Ward D."/>
            <person name="Feldgarden M."/>
            <person name="Gevers D."/>
            <person name="Huys G."/>
            <person name="Walker B."/>
            <person name="Young S.K."/>
            <person name="Zeng Q."/>
            <person name="Gargeya S."/>
            <person name="Fitzgerald M."/>
            <person name="Haas B."/>
            <person name="Abouelleil A."/>
            <person name="Alvarado L."/>
            <person name="Arachchi H.M."/>
            <person name="Berlin A.M."/>
            <person name="Chapman S.B."/>
            <person name="Goldberg J."/>
            <person name="Griggs A."/>
            <person name="Gujja S."/>
            <person name="Hansen M."/>
            <person name="Howarth C."/>
            <person name="Imamovic A."/>
            <person name="Larimer J."/>
            <person name="McCowen C."/>
            <person name="Montmayeur A."/>
            <person name="Murphy C."/>
            <person name="Neiman D."/>
            <person name="Pearson M."/>
            <person name="Priest M."/>
            <person name="Roberts A."/>
            <person name="Saif S."/>
            <person name="Shea T."/>
            <person name="Sisk P."/>
            <person name="Sykes S."/>
            <person name="Wortman J."/>
            <person name="Nusbaum C."/>
            <person name="Birren B."/>
        </authorList>
    </citation>
    <scope>NUCLEOTIDE SEQUENCE [LARGE SCALE GENOMIC DNA]</scope>
    <source>
        <strain evidence="4 5">ATCC 51267</strain>
    </source>
</reference>
<keyword evidence="1" id="KW-0328">Glycosyltransferase</keyword>
<dbReference type="EMBL" id="AGXA01000017">
    <property type="protein sequence ID" value="EKU93639.1"/>
    <property type="molecule type" value="Genomic_DNA"/>
</dbReference>
<protein>
    <recommendedName>
        <fullName evidence="6">Glycosyl transferase family 8 C-terminal domain-containing protein</fullName>
    </recommendedName>
</protein>
<dbReference type="PANTHER" id="PTHR13778">
    <property type="entry name" value="GLYCOSYLTRANSFERASE 8 DOMAIN-CONTAINING PROTEIN"/>
    <property type="match status" value="1"/>
</dbReference>
<evidence type="ECO:0000256" key="1">
    <source>
        <dbReference type="ARBA" id="ARBA00022676"/>
    </source>
</evidence>
<dbReference type="PATRIC" id="fig|883081.3.peg.754"/>
<dbReference type="Gene3D" id="3.90.550.10">
    <property type="entry name" value="Spore Coat Polysaccharide Biosynthesis Protein SpsA, Chain A"/>
    <property type="match status" value="1"/>
</dbReference>
<evidence type="ECO:0008006" key="6">
    <source>
        <dbReference type="Google" id="ProtNLM"/>
    </source>
</evidence>
<dbReference type="eggNOG" id="COG1442">
    <property type="taxonomic scope" value="Bacteria"/>
</dbReference>
<evidence type="ECO:0000256" key="2">
    <source>
        <dbReference type="ARBA" id="ARBA00022679"/>
    </source>
</evidence>
<dbReference type="GO" id="GO:0046872">
    <property type="term" value="F:metal ion binding"/>
    <property type="evidence" value="ECO:0007669"/>
    <property type="project" value="UniProtKB-KW"/>
</dbReference>
<dbReference type="GO" id="GO:0016757">
    <property type="term" value="F:glycosyltransferase activity"/>
    <property type="evidence" value="ECO:0007669"/>
    <property type="project" value="UniProtKB-KW"/>
</dbReference>
<organism evidence="4 5">
    <name type="scientific">Alloiococcus otitis ATCC 51267</name>
    <dbReference type="NCBI Taxonomy" id="883081"/>
    <lineage>
        <taxon>Bacteria</taxon>
        <taxon>Bacillati</taxon>
        <taxon>Bacillota</taxon>
        <taxon>Bacilli</taxon>
        <taxon>Lactobacillales</taxon>
        <taxon>Carnobacteriaceae</taxon>
        <taxon>Alloiococcus</taxon>
    </lineage>
</organism>
<dbReference type="HOGENOM" id="CLU_050833_0_5_9"/>
<dbReference type="STRING" id="883081.HMPREF9698_00756"/>
<dbReference type="CDD" id="cd04194">
    <property type="entry name" value="GT8_A4GalT_like"/>
    <property type="match status" value="1"/>
</dbReference>
<comment type="caution">
    <text evidence="4">The sequence shown here is derived from an EMBL/GenBank/DDBJ whole genome shotgun (WGS) entry which is preliminary data.</text>
</comment>
<evidence type="ECO:0000313" key="5">
    <source>
        <dbReference type="Proteomes" id="UP000009875"/>
    </source>
</evidence>
<dbReference type="InterPro" id="IPR002495">
    <property type="entry name" value="Glyco_trans_8"/>
</dbReference>
<name>K9E8U6_9LACT</name>
<dbReference type="InterPro" id="IPR029044">
    <property type="entry name" value="Nucleotide-diphossugar_trans"/>
</dbReference>
<proteinExistence type="predicted"/>
<gene>
    <name evidence="4" type="ORF">HMPREF9698_00756</name>
</gene>
<keyword evidence="3" id="KW-0479">Metal-binding</keyword>
<dbReference type="OrthoDB" id="5672604at2"/>
<dbReference type="SUPFAM" id="SSF53448">
    <property type="entry name" value="Nucleotide-diphospho-sugar transferases"/>
    <property type="match status" value="1"/>
</dbReference>
<keyword evidence="2" id="KW-0808">Transferase</keyword>
<evidence type="ECO:0000256" key="3">
    <source>
        <dbReference type="ARBA" id="ARBA00022723"/>
    </source>
</evidence>
<dbReference type="Pfam" id="PF01501">
    <property type="entry name" value="Glyco_transf_8"/>
    <property type="match status" value="1"/>
</dbReference>
<dbReference type="PANTHER" id="PTHR13778:SF47">
    <property type="entry name" value="LIPOPOLYSACCHARIDE 1,3-GALACTOSYLTRANSFERASE"/>
    <property type="match status" value="1"/>
</dbReference>
<dbReference type="Proteomes" id="UP000009875">
    <property type="component" value="Unassembled WGS sequence"/>
</dbReference>
<dbReference type="InterPro" id="IPR050748">
    <property type="entry name" value="Glycosyltrans_8_dom-fam"/>
</dbReference>
<keyword evidence="5" id="KW-1185">Reference proteome</keyword>